<evidence type="ECO:0000256" key="2">
    <source>
        <dbReference type="ARBA" id="ARBA00022553"/>
    </source>
</evidence>
<protein>
    <submittedName>
        <fullName evidence="9">EH domain binding protein 1</fullName>
    </submittedName>
</protein>
<dbReference type="PANTHER" id="PTHR23167">
    <property type="entry name" value="CALPONIN HOMOLOGY DOMAIN-CONTAINING PROTEIN DDB_G0272472-RELATED"/>
    <property type="match status" value="1"/>
</dbReference>
<feature type="compositionally biased region" description="Polar residues" evidence="5">
    <location>
        <begin position="592"/>
        <end position="608"/>
    </location>
</feature>
<dbReference type="Ensembl" id="ENSSAUT00010007924.1">
    <property type="protein sequence ID" value="ENSSAUP00010007400.1"/>
    <property type="gene ID" value="ENSSAUG00010003566.1"/>
</dbReference>
<dbReference type="Gene3D" id="1.10.418.10">
    <property type="entry name" value="Calponin-like domain"/>
    <property type="match status" value="1"/>
</dbReference>
<name>A0A671U127_SPAAU</name>
<feature type="region of interest" description="Disordered" evidence="5">
    <location>
        <begin position="750"/>
        <end position="771"/>
    </location>
</feature>
<accession>A0A671U127</accession>
<evidence type="ECO:0000259" key="7">
    <source>
        <dbReference type="PROSITE" id="PS51840"/>
    </source>
</evidence>
<feature type="compositionally biased region" description="Basic and acidic residues" evidence="5">
    <location>
        <begin position="628"/>
        <end position="652"/>
    </location>
</feature>
<comment type="subcellular location">
    <subcellularLocation>
        <location evidence="1">Endosome</location>
    </subcellularLocation>
</comment>
<reference evidence="9" key="3">
    <citation type="submission" date="2025-09" db="UniProtKB">
        <authorList>
            <consortium name="Ensembl"/>
        </authorList>
    </citation>
    <scope>IDENTIFICATION</scope>
</reference>
<gene>
    <name evidence="9" type="primary">EHBP1</name>
    <name evidence="9" type="synonym">ehbp1</name>
</gene>
<evidence type="ECO:0000256" key="5">
    <source>
        <dbReference type="SAM" id="MobiDB-lite"/>
    </source>
</evidence>
<dbReference type="Pfam" id="PF00307">
    <property type="entry name" value="CH"/>
    <property type="match status" value="1"/>
</dbReference>
<organism evidence="9 10">
    <name type="scientific">Sparus aurata</name>
    <name type="common">Gilthead sea bream</name>
    <dbReference type="NCBI Taxonomy" id="8175"/>
    <lineage>
        <taxon>Eukaryota</taxon>
        <taxon>Metazoa</taxon>
        <taxon>Chordata</taxon>
        <taxon>Craniata</taxon>
        <taxon>Vertebrata</taxon>
        <taxon>Euteleostomi</taxon>
        <taxon>Actinopterygii</taxon>
        <taxon>Neopterygii</taxon>
        <taxon>Teleostei</taxon>
        <taxon>Neoteleostei</taxon>
        <taxon>Acanthomorphata</taxon>
        <taxon>Eupercaria</taxon>
        <taxon>Spariformes</taxon>
        <taxon>Sparidae</taxon>
        <taxon>Sparus</taxon>
    </lineage>
</organism>
<keyword evidence="10" id="KW-1185">Reference proteome</keyword>
<dbReference type="PROSITE" id="PS51840">
    <property type="entry name" value="C2_NT"/>
    <property type="match status" value="1"/>
</dbReference>
<keyword evidence="2" id="KW-0597">Phosphoprotein</keyword>
<dbReference type="PROSITE" id="PS50021">
    <property type="entry name" value="CH"/>
    <property type="match status" value="1"/>
</dbReference>
<feature type="region of interest" description="Disordered" evidence="5">
    <location>
        <begin position="536"/>
        <end position="560"/>
    </location>
</feature>
<feature type="compositionally biased region" description="Basic and acidic residues" evidence="5">
    <location>
        <begin position="235"/>
        <end position="248"/>
    </location>
</feature>
<evidence type="ECO:0000313" key="9">
    <source>
        <dbReference type="Ensembl" id="ENSSAUP00010007400.1"/>
    </source>
</evidence>
<feature type="domain" description="BMERB" evidence="8">
    <location>
        <begin position="926"/>
        <end position="1077"/>
    </location>
</feature>
<dbReference type="InterPro" id="IPR019448">
    <property type="entry name" value="NT-C2"/>
</dbReference>
<feature type="compositionally biased region" description="Basic and acidic residues" evidence="5">
    <location>
        <begin position="893"/>
        <end position="919"/>
    </location>
</feature>
<dbReference type="SMART" id="SM01203">
    <property type="entry name" value="DUF3585"/>
    <property type="match status" value="1"/>
</dbReference>
<dbReference type="FunFam" id="1.10.418.10:FF:000023">
    <property type="entry name" value="EH domain-binding protein 1 isoform X1"/>
    <property type="match status" value="1"/>
</dbReference>
<dbReference type="InterPro" id="IPR001715">
    <property type="entry name" value="CH_dom"/>
</dbReference>
<reference evidence="9" key="1">
    <citation type="submission" date="2021-04" db="EMBL/GenBank/DDBJ databases">
        <authorList>
            <consortium name="Wellcome Sanger Institute Data Sharing"/>
        </authorList>
    </citation>
    <scope>NUCLEOTIDE SEQUENCE [LARGE SCALE GENOMIC DNA]</scope>
</reference>
<feature type="region of interest" description="Disordered" evidence="5">
    <location>
        <begin position="579"/>
        <end position="679"/>
    </location>
</feature>
<evidence type="ECO:0000256" key="4">
    <source>
        <dbReference type="ARBA" id="ARBA00023054"/>
    </source>
</evidence>
<feature type="domain" description="C2 NT-type" evidence="7">
    <location>
        <begin position="1"/>
        <end position="126"/>
    </location>
</feature>
<evidence type="ECO:0000313" key="10">
    <source>
        <dbReference type="Proteomes" id="UP000472265"/>
    </source>
</evidence>
<dbReference type="Proteomes" id="UP000472265">
    <property type="component" value="Chromosome 15"/>
</dbReference>
<feature type="compositionally biased region" description="Polar residues" evidence="5">
    <location>
        <begin position="538"/>
        <end position="554"/>
    </location>
</feature>
<dbReference type="GeneTree" id="ENSGT00940000157597"/>
<dbReference type="GO" id="GO:0005768">
    <property type="term" value="C:endosome"/>
    <property type="evidence" value="ECO:0007669"/>
    <property type="project" value="UniProtKB-SubCell"/>
</dbReference>
<feature type="compositionally biased region" description="Basic and acidic residues" evidence="5">
    <location>
        <begin position="1074"/>
        <end position="1096"/>
    </location>
</feature>
<dbReference type="PROSITE" id="PS51848">
    <property type="entry name" value="BMERB"/>
    <property type="match status" value="1"/>
</dbReference>
<feature type="compositionally biased region" description="Pro residues" evidence="5">
    <location>
        <begin position="347"/>
        <end position="366"/>
    </location>
</feature>
<dbReference type="SMART" id="SM00033">
    <property type="entry name" value="CH"/>
    <property type="match status" value="1"/>
</dbReference>
<dbReference type="InterPro" id="IPR050540">
    <property type="entry name" value="F-actin_Monoox_Mical"/>
</dbReference>
<feature type="region of interest" description="Disordered" evidence="5">
    <location>
        <begin position="1063"/>
        <end position="1096"/>
    </location>
</feature>
<feature type="region of interest" description="Disordered" evidence="5">
    <location>
        <begin position="804"/>
        <end position="826"/>
    </location>
</feature>
<dbReference type="SUPFAM" id="SSF47576">
    <property type="entry name" value="Calponin-homology domain, CH-domain"/>
    <property type="match status" value="1"/>
</dbReference>
<feature type="region of interest" description="Disordered" evidence="5">
    <location>
        <begin position="886"/>
        <end position="919"/>
    </location>
</feature>
<feature type="domain" description="Calponin-homology (CH)" evidence="6">
    <location>
        <begin position="386"/>
        <end position="491"/>
    </location>
</feature>
<feature type="compositionally biased region" description="Acidic residues" evidence="5">
    <location>
        <begin position="268"/>
        <end position="278"/>
    </location>
</feature>
<dbReference type="Pfam" id="PF10358">
    <property type="entry name" value="NT-C2"/>
    <property type="match status" value="1"/>
</dbReference>
<dbReference type="InterPro" id="IPR022735">
    <property type="entry name" value="bMERB_dom"/>
</dbReference>
<feature type="compositionally biased region" description="Polar residues" evidence="5">
    <location>
        <begin position="751"/>
        <end position="764"/>
    </location>
</feature>
<evidence type="ECO:0000259" key="8">
    <source>
        <dbReference type="PROSITE" id="PS51848"/>
    </source>
</evidence>
<evidence type="ECO:0000259" key="6">
    <source>
        <dbReference type="PROSITE" id="PS50021"/>
    </source>
</evidence>
<keyword evidence="3" id="KW-0967">Endosome</keyword>
<keyword evidence="4" id="KW-0175">Coiled coil</keyword>
<evidence type="ECO:0000256" key="3">
    <source>
        <dbReference type="ARBA" id="ARBA00022753"/>
    </source>
</evidence>
<evidence type="ECO:0000256" key="1">
    <source>
        <dbReference type="ARBA" id="ARBA00004177"/>
    </source>
</evidence>
<dbReference type="InterPro" id="IPR036872">
    <property type="entry name" value="CH_dom_sf"/>
</dbReference>
<sequence length="1096" mass="124175">MASVWKRLQRVGKHASKFQFVASYQELMVECTKKWQPDKLVVVWTRRSRRKSSKDPHAEEFEDKEWTFVIENESPSGRRKALATSSINMKQYASPMPTQTDVKLKFKPLSKKVVSATLQFSLSCIFLREGKATDEDMQSLASLMSMKQADIGNLDDFEEENEEDEENRVNQEEKAAKITELINKLNFLEDEDPDAPPAMNINPFDDPDDDLHPNHMNPFGDPDEDEPPAQPVLRQRVEDDSFYDHDDSNPFNEPDEPGTQTPPGNPFDEPEQDTDLQPDPEPPKPRQRKGVRPVDMSKYLYANTTQNEEDELDESNPFYEPRTSSPTHPPAGGPSLDMSSSQKRRAPPPPSSSPGLGPSPPAPKPSSIPDRERPSPVPSPVLGGKPNASQSLLAWCREVTKNYRGVKITNFTTSWRNGLAFCALLHHFRPDTIDYKSLNPQDIKENNKKAYDGFASLGISRLLEPSDMVLLAIPDKLTVMTYLYQIRAHFSGEELNVVQIEANSSRSTYKVGDFETDTNASIDQDKFYAELNDVQPRQADSQPVASAGAESNGTKAAEEEVMELGGKAEVGAASFSAAAPLQSSPPVPSPRTALTASATDSTHAAPSSSEDRGSLFKANTLDLSELPQRVEREMEKERQQKDEVGEERKEGSTEPGSPTRRGAAFSSSPSHQKLGFSYNRDADLIKKKRASLRHSESEPASEPTLFYVLTLFFFSLRTQRVLSRQEELKERARLLLEQARRDAAMKAGNKNVPNSAVSAPNRPTNVCDERDAERRRQLRERARQLIAEARSGVKMSDMSLLDASSMERGKGSKASPAGGQHTPNHMSAEANVHTHSFLNCTFLMNILSEFDKNELRAERLRRATERLRSPVVFNKDSAVRKTQLKSFSQYVENRPEVKRQKSNPEDLRRAEEDRGSPTELDIRRPFEEEKAFKDTSQYVVGELSALESEQRHIDARAARVEKRLRYLMDTGNNKEEEEAMMQEWFMLVNKKNALIRRQNQLSLLEKEHDLERRFELLNRELRAMLAIEDWQKTEAQKRREQLLLDELVILVNKRDALVRDLDAQEKQAEEEDEHLERTLEQNKGKMAKKEEKCVLQ</sequence>
<dbReference type="AlphaFoldDB" id="A0A671U127"/>
<reference evidence="9" key="2">
    <citation type="submission" date="2025-08" db="UniProtKB">
        <authorList>
            <consortium name="Ensembl"/>
        </authorList>
    </citation>
    <scope>IDENTIFICATION</scope>
</reference>
<dbReference type="CDD" id="cd21254">
    <property type="entry name" value="CH_EHBP1"/>
    <property type="match status" value="1"/>
</dbReference>
<feature type="region of interest" description="Disordered" evidence="5">
    <location>
        <begin position="189"/>
        <end position="385"/>
    </location>
</feature>
<dbReference type="Pfam" id="PF12130">
    <property type="entry name" value="bMERB_dom"/>
    <property type="match status" value="1"/>
</dbReference>
<proteinExistence type="predicted"/>
<dbReference type="PANTHER" id="PTHR23167:SF43">
    <property type="entry name" value="EH DOMAIN-BINDING PROTEIN 1"/>
    <property type="match status" value="1"/>
</dbReference>